<evidence type="ECO:0000313" key="3">
    <source>
        <dbReference type="EMBL" id="AXG09062.1"/>
    </source>
</evidence>
<reference evidence="3 4" key="1">
    <citation type="submission" date="2018-07" db="EMBL/GenBank/DDBJ databases">
        <title>Genome sequences of Haloplanus sp. CBA1112.</title>
        <authorList>
            <person name="Kim Y.B."/>
            <person name="Roh S.W."/>
        </authorList>
    </citation>
    <scope>NUCLEOTIDE SEQUENCE [LARGE SCALE GENOMIC DNA]</scope>
    <source>
        <strain evidence="3 4">CBA1112</strain>
    </source>
</reference>
<organism evidence="2 5">
    <name type="scientific">Haloplanus rubicundus</name>
    <dbReference type="NCBI Taxonomy" id="1547898"/>
    <lineage>
        <taxon>Archaea</taxon>
        <taxon>Methanobacteriati</taxon>
        <taxon>Methanobacteriota</taxon>
        <taxon>Stenosarchaea group</taxon>
        <taxon>Halobacteria</taxon>
        <taxon>Halobacteriales</taxon>
        <taxon>Haloferacaceae</taxon>
        <taxon>Haloplanus</taxon>
    </lineage>
</organism>
<evidence type="ECO:0000259" key="1">
    <source>
        <dbReference type="Pfam" id="PF24463"/>
    </source>
</evidence>
<proteinExistence type="predicted"/>
<dbReference type="Pfam" id="PF24463">
    <property type="entry name" value="DUF7577"/>
    <property type="match status" value="1"/>
</dbReference>
<protein>
    <recommendedName>
        <fullName evidence="1">DUF7577 domain-containing protein</fullName>
    </recommendedName>
</protein>
<dbReference type="InterPro" id="IPR055999">
    <property type="entry name" value="DUF7577"/>
</dbReference>
<evidence type="ECO:0000313" key="4">
    <source>
        <dbReference type="Proteomes" id="UP000252985"/>
    </source>
</evidence>
<dbReference type="GeneID" id="37286081"/>
<keyword evidence="5" id="KW-1185">Reference proteome</keyword>
<accession>A0A345E0K4</accession>
<dbReference type="KEGG" id="haq:DU484_03845"/>
<feature type="domain" description="DUF7577" evidence="1">
    <location>
        <begin position="61"/>
        <end position="84"/>
    </location>
</feature>
<dbReference type="KEGG" id="haj:DU500_04330"/>
<sequence length="90" mass="9782">MLSPLAVVALVGIPLAQLPLVAYLSRHVELDGDEPRPSPGRGYVTYGTAGVRPTAREREPVCPHCGTPVDDAYDYCGRCAGRLPPRRVRR</sequence>
<dbReference type="AlphaFoldDB" id="A0A345E0K4"/>
<accession>A0A345EA40</accession>
<dbReference type="Proteomes" id="UP000252985">
    <property type="component" value="Chromosome"/>
</dbReference>
<name>A0A345E0K4_9EURY</name>
<evidence type="ECO:0000313" key="5">
    <source>
        <dbReference type="Proteomes" id="UP000253273"/>
    </source>
</evidence>
<gene>
    <name evidence="3" type="ORF">DU484_03845</name>
    <name evidence="2" type="ORF">DU500_04330</name>
</gene>
<reference evidence="2 5" key="2">
    <citation type="submission" date="2018-07" db="EMBL/GenBank/DDBJ databases">
        <title>Genome sequences of Haloplanus sp. CBA1113.</title>
        <authorList>
            <person name="Kim Y.B."/>
            <person name="Roh S.W."/>
        </authorList>
    </citation>
    <scope>NUCLEOTIDE SEQUENCE [LARGE SCALE GENOMIC DNA]</scope>
    <source>
        <strain evidence="2 5">CBA1113</strain>
    </source>
</reference>
<dbReference type="EMBL" id="CP031148">
    <property type="protein sequence ID" value="AXG09062.1"/>
    <property type="molecule type" value="Genomic_DNA"/>
</dbReference>
<dbReference type="Proteomes" id="UP000253273">
    <property type="component" value="Chromosome"/>
</dbReference>
<dbReference type="EMBL" id="CP031150">
    <property type="protein sequence ID" value="AXG05726.1"/>
    <property type="molecule type" value="Genomic_DNA"/>
</dbReference>
<dbReference type="RefSeq" id="WP_114584875.1">
    <property type="nucleotide sequence ID" value="NZ_CP031148.1"/>
</dbReference>
<evidence type="ECO:0000313" key="2">
    <source>
        <dbReference type="EMBL" id="AXG05726.1"/>
    </source>
</evidence>
<dbReference type="OrthoDB" id="238622at2157"/>